<dbReference type="OrthoDB" id="441812at2759"/>
<reference evidence="2" key="1">
    <citation type="submission" date="2022-07" db="EMBL/GenBank/DDBJ databases">
        <title>The genome of Lyophyllum shimeji provides insight into the initial evolution of ectomycorrhizal fungal genome.</title>
        <authorList>
            <person name="Kobayashi Y."/>
            <person name="Shibata T."/>
            <person name="Hirakawa H."/>
            <person name="Shigenobu S."/>
            <person name="Nishiyama T."/>
            <person name="Yamada A."/>
            <person name="Hasebe M."/>
            <person name="Kawaguchi M."/>
        </authorList>
    </citation>
    <scope>NUCLEOTIDE SEQUENCE</scope>
    <source>
        <strain evidence="2">AT787</strain>
    </source>
</reference>
<dbReference type="Gene3D" id="3.90.1410.10">
    <property type="entry name" value="set domain protein methyltransferase, domain 1"/>
    <property type="match status" value="1"/>
</dbReference>
<accession>A0A9P3PKB2</accession>
<dbReference type="InterPro" id="IPR001214">
    <property type="entry name" value="SET_dom"/>
</dbReference>
<comment type="caution">
    <text evidence="2">The sequence shown here is derived from an EMBL/GenBank/DDBJ whole genome shotgun (WGS) entry which is preliminary data.</text>
</comment>
<dbReference type="InterPro" id="IPR050600">
    <property type="entry name" value="SETD3_SETD6_MTase"/>
</dbReference>
<dbReference type="InterPro" id="IPR046341">
    <property type="entry name" value="SET_dom_sf"/>
</dbReference>
<name>A0A9P3PKB2_LYOSH</name>
<dbReference type="EMBL" id="BRPK01000004">
    <property type="protein sequence ID" value="GLB37822.1"/>
    <property type="molecule type" value="Genomic_DNA"/>
</dbReference>
<protein>
    <submittedName>
        <fullName evidence="2">Saccharomyces cerevisiae YBR030w</fullName>
    </submittedName>
</protein>
<keyword evidence="3" id="KW-1185">Reference proteome</keyword>
<dbReference type="GO" id="GO:0016279">
    <property type="term" value="F:protein-lysine N-methyltransferase activity"/>
    <property type="evidence" value="ECO:0007669"/>
    <property type="project" value="TreeGrafter"/>
</dbReference>
<dbReference type="Proteomes" id="UP001063166">
    <property type="component" value="Unassembled WGS sequence"/>
</dbReference>
<dbReference type="GO" id="GO:0005634">
    <property type="term" value="C:nucleus"/>
    <property type="evidence" value="ECO:0007669"/>
    <property type="project" value="TreeGrafter"/>
</dbReference>
<feature type="domain" description="SET" evidence="1">
    <location>
        <begin position="24"/>
        <end position="298"/>
    </location>
</feature>
<proteinExistence type="predicted"/>
<sequence length="530" mass="58932">MSSPQTITNTLLQWCTDNDVWIDPRLRIRCDTTTGIAVYAENASIPPNTSLVHIHRSSVLSVRNSSLSDVIEPVISGPAAQLSLSLALYAELLKGENSRWFGYLQSLPLAPVPLPLLWSSEFSNHDDLEDGNEGLHWLKGTEVERHYVQRPDQNLESIDAYYSTVAEPLLIRHFEANDTTWTTKPSINGFRHAYTLVSSRAFLVDAYHGLSMVPIADAFNHSQENHVHLETEFHVCPECGSLLECQHDADASENEKAMPRRLQGKVAHPREESDFDSYYEMVSNAPISPHEEVFNTYGETLTNTQLLAQYGFVLDVNENDCLHWDFQEVYTCCAAFAGVSISSRLEVESVRSAAIQSVARQRALERIADSSLVYLHADMSDSSLCVDADGRISHQLWILLALPFCLQGDRVGLVDSPGDITAHLEALLESQLALENTGEMNSDEDNDYQLSPSDGPILEGLARSLINLCAARKSRLGKDPSDSRNLNDILDALPSGMRRTRDALTIVIGEQSMLDSCISSWEDIVQQLSE</sequence>
<dbReference type="CDD" id="cd10527">
    <property type="entry name" value="SET_LSMT"/>
    <property type="match status" value="1"/>
</dbReference>
<gene>
    <name evidence="2" type="ORF">LshimejAT787_0408730</name>
</gene>
<evidence type="ECO:0000313" key="2">
    <source>
        <dbReference type="EMBL" id="GLB37822.1"/>
    </source>
</evidence>
<evidence type="ECO:0000259" key="1">
    <source>
        <dbReference type="PROSITE" id="PS50280"/>
    </source>
</evidence>
<organism evidence="2 3">
    <name type="scientific">Lyophyllum shimeji</name>
    <name type="common">Hon-shimeji</name>
    <name type="synonym">Tricholoma shimeji</name>
    <dbReference type="NCBI Taxonomy" id="47721"/>
    <lineage>
        <taxon>Eukaryota</taxon>
        <taxon>Fungi</taxon>
        <taxon>Dikarya</taxon>
        <taxon>Basidiomycota</taxon>
        <taxon>Agaricomycotina</taxon>
        <taxon>Agaricomycetes</taxon>
        <taxon>Agaricomycetidae</taxon>
        <taxon>Agaricales</taxon>
        <taxon>Tricholomatineae</taxon>
        <taxon>Lyophyllaceae</taxon>
        <taxon>Lyophyllum</taxon>
    </lineage>
</organism>
<evidence type="ECO:0000313" key="3">
    <source>
        <dbReference type="Proteomes" id="UP001063166"/>
    </source>
</evidence>
<dbReference type="PROSITE" id="PS50280">
    <property type="entry name" value="SET"/>
    <property type="match status" value="1"/>
</dbReference>
<dbReference type="SUPFAM" id="SSF82199">
    <property type="entry name" value="SET domain"/>
    <property type="match status" value="1"/>
</dbReference>
<dbReference type="AlphaFoldDB" id="A0A9P3PKB2"/>
<dbReference type="PANTHER" id="PTHR13271:SF34">
    <property type="entry name" value="N-LYSINE METHYLTRANSFERASE SETD6"/>
    <property type="match status" value="1"/>
</dbReference>
<dbReference type="PANTHER" id="PTHR13271">
    <property type="entry name" value="UNCHARACTERIZED PUTATIVE METHYLTRANSFERASE"/>
    <property type="match status" value="1"/>
</dbReference>